<evidence type="ECO:0000256" key="3">
    <source>
        <dbReference type="ARBA" id="ARBA00022989"/>
    </source>
</evidence>
<dbReference type="Pfam" id="PF01825">
    <property type="entry name" value="GPS"/>
    <property type="match status" value="1"/>
</dbReference>
<feature type="transmembrane region" description="Helical" evidence="7">
    <location>
        <begin position="1255"/>
        <end position="1276"/>
    </location>
</feature>
<dbReference type="InterPro" id="IPR000203">
    <property type="entry name" value="GPS"/>
</dbReference>
<proteinExistence type="predicted"/>
<dbReference type="PANTHER" id="PTHR47767">
    <property type="entry name" value="ADHESION G PROTEIN-COUPLED RECEPTOR G7"/>
    <property type="match status" value="1"/>
</dbReference>
<evidence type="ECO:0000256" key="6">
    <source>
        <dbReference type="SAM" id="MobiDB-lite"/>
    </source>
</evidence>
<dbReference type="InterPro" id="IPR053066">
    <property type="entry name" value="ADGR_G7"/>
</dbReference>
<feature type="compositionally biased region" description="Polar residues" evidence="6">
    <location>
        <begin position="23"/>
        <end position="43"/>
    </location>
</feature>
<evidence type="ECO:0000256" key="8">
    <source>
        <dbReference type="SAM" id="SignalP"/>
    </source>
</evidence>
<feature type="domain" description="G-protein coupled receptors family 2 profile 2" evidence="10">
    <location>
        <begin position="1004"/>
        <end position="1280"/>
    </location>
</feature>
<dbReference type="InterPro" id="IPR000832">
    <property type="entry name" value="GPCR_2_secretin-like"/>
</dbReference>
<keyword evidence="4 7" id="KW-0472">Membrane</keyword>
<evidence type="ECO:0000256" key="2">
    <source>
        <dbReference type="ARBA" id="ARBA00022692"/>
    </source>
</evidence>
<feature type="signal peptide" evidence="8">
    <location>
        <begin position="1"/>
        <end position="20"/>
    </location>
</feature>
<dbReference type="Pfam" id="PF22259">
    <property type="entry name" value="GPR128_GAIN_subdomA"/>
    <property type="match status" value="1"/>
</dbReference>
<dbReference type="InterPro" id="IPR032675">
    <property type="entry name" value="LRR_dom_sf"/>
</dbReference>
<evidence type="ECO:0000259" key="10">
    <source>
        <dbReference type="PROSITE" id="PS50261"/>
    </source>
</evidence>
<name>A0A9Q1HQ01_CONCO</name>
<feature type="transmembrane region" description="Helical" evidence="7">
    <location>
        <begin position="1126"/>
        <end position="1150"/>
    </location>
</feature>
<keyword evidence="3 7" id="KW-1133">Transmembrane helix</keyword>
<feature type="domain" description="GAIN-B" evidence="9">
    <location>
        <begin position="852"/>
        <end position="998"/>
    </location>
</feature>
<feature type="transmembrane region" description="Helical" evidence="7">
    <location>
        <begin position="1181"/>
        <end position="1205"/>
    </location>
</feature>
<evidence type="ECO:0000313" key="12">
    <source>
        <dbReference type="Proteomes" id="UP001152803"/>
    </source>
</evidence>
<dbReference type="InterPro" id="IPR053985">
    <property type="entry name" value="GPR128_GAIN_subdom_A"/>
</dbReference>
<dbReference type="InterPro" id="IPR017981">
    <property type="entry name" value="GPCR_2-like_7TM"/>
</dbReference>
<dbReference type="Gene3D" id="1.20.1070.10">
    <property type="entry name" value="Rhodopsin 7-helix transmembrane proteins"/>
    <property type="match status" value="1"/>
</dbReference>
<dbReference type="Gene3D" id="3.80.10.10">
    <property type="entry name" value="Ribonuclease Inhibitor"/>
    <property type="match status" value="1"/>
</dbReference>
<accession>A0A9Q1HQ01</accession>
<keyword evidence="2 7" id="KW-0812">Transmembrane</keyword>
<protein>
    <submittedName>
        <fullName evidence="11">Uncharacterized protein</fullName>
    </submittedName>
</protein>
<dbReference type="SUPFAM" id="SSF69349">
    <property type="entry name" value="Phage fibre proteins"/>
    <property type="match status" value="4"/>
</dbReference>
<keyword evidence="8" id="KW-0732">Signal</keyword>
<dbReference type="Pfam" id="PF22257">
    <property type="entry name" value="GPR128_N"/>
    <property type="match status" value="1"/>
</dbReference>
<feature type="transmembrane region" description="Helical" evidence="7">
    <location>
        <begin position="1039"/>
        <end position="1059"/>
    </location>
</feature>
<dbReference type="Proteomes" id="UP001152803">
    <property type="component" value="Unassembled WGS sequence"/>
</dbReference>
<evidence type="ECO:0000259" key="9">
    <source>
        <dbReference type="PROSITE" id="PS50221"/>
    </source>
</evidence>
<evidence type="ECO:0000256" key="1">
    <source>
        <dbReference type="ARBA" id="ARBA00004141"/>
    </source>
</evidence>
<dbReference type="GO" id="GO:0007166">
    <property type="term" value="P:cell surface receptor signaling pathway"/>
    <property type="evidence" value="ECO:0007669"/>
    <property type="project" value="InterPro"/>
</dbReference>
<dbReference type="InterPro" id="IPR046338">
    <property type="entry name" value="GAIN_dom_sf"/>
</dbReference>
<evidence type="ECO:0000256" key="7">
    <source>
        <dbReference type="SAM" id="Phobius"/>
    </source>
</evidence>
<organism evidence="11 12">
    <name type="scientific">Conger conger</name>
    <name type="common">Conger eel</name>
    <name type="synonym">Muraena conger</name>
    <dbReference type="NCBI Taxonomy" id="82655"/>
    <lineage>
        <taxon>Eukaryota</taxon>
        <taxon>Metazoa</taxon>
        <taxon>Chordata</taxon>
        <taxon>Craniata</taxon>
        <taxon>Vertebrata</taxon>
        <taxon>Euteleostomi</taxon>
        <taxon>Actinopterygii</taxon>
        <taxon>Neopterygii</taxon>
        <taxon>Teleostei</taxon>
        <taxon>Anguilliformes</taxon>
        <taxon>Congridae</taxon>
        <taxon>Conger</taxon>
    </lineage>
</organism>
<evidence type="ECO:0000313" key="11">
    <source>
        <dbReference type="EMBL" id="KAJ8254033.1"/>
    </source>
</evidence>
<dbReference type="PROSITE" id="PS50221">
    <property type="entry name" value="GAIN_B"/>
    <property type="match status" value="1"/>
</dbReference>
<dbReference type="EMBL" id="JAFJMO010000016">
    <property type="protein sequence ID" value="KAJ8254033.1"/>
    <property type="molecule type" value="Genomic_DNA"/>
</dbReference>
<dbReference type="PROSITE" id="PS50261">
    <property type="entry name" value="G_PROTEIN_RECEP_F2_4"/>
    <property type="match status" value="1"/>
</dbReference>
<evidence type="ECO:0000256" key="5">
    <source>
        <dbReference type="ARBA" id="ARBA00023157"/>
    </source>
</evidence>
<sequence>MEIGLLFLAFLFREVSETQGITLPPGSTNTAFSSSDASTNPDSTIPGTPGGTVITNSLSLSSTPITLITTFPDPSTTTFPITTTITFPDNSTTAIPYLSTTAIPDTSTTTIPYKSTTAIPDTSTTAIPDTSTTAIPYKYTTAIPDTSTTAIPYLSTTAIPYNSTTAIPDTSTTAIPYKSTTAIPDTSTTAIPDTSTTAIPYKSTTAIPDTSTTAIPDTSTTAIPYKSTTAIPDTSTTAIPDTSTTAIPDTSTTTIPYKSTTAIPDTSTTAVPYNSTTAIPDTSTTAIPYKSTTAIPDTSTTAIPDTSTTAIPYKSTTAIPDTSTTAIPDTSTTAIPYKYTTAIPDTSTTAIPYLSTTAIPYNSTTAIPDTSTTAIPYKSTTAIPDTSTTAIPDTSTTAIPYKSTTAIPDTSTTAIPDTSTTAIPYKSTTAIPDTSTTAIPDTSTTAIPDTSTTTIPYKSTTAIPDTSTTAVPYNSTTAIPDTSTTAIPYKSTTAIPDTSTTAIPDTSTTAIPYKSTTAIPDTSTTAIPDTSTTAIPYKSTTAIPYKSTTAIPDTSTTAIPYLSATAIPYNSTTAIPDTSTTAIPYKSTTAIPDTSTTAIPDSSTTAIPYISTTAIPDSSTTKFPTTSLTTTNQDNCVNGEKENGVCLCPDEWAGEFCQNPNFCKATIIDGLNFNKTVVGWFAYSAQRCPKETPNEGIPKASVQCLGNSSSPVFGPVQRVNCSLTLNDLLNPTGNSVEVATNVQILTSQPQQLTPDNITTAAEIVTRLLGSNPDEGVAVAAVATVSQLLSANFTDEGSVGSNATNSLTNQLENFSLRQKGNMSLLVQPNLVVQSVRGLETDSKGVEFIAQAGMSGQFVAQRISVNSSATQLNDNGTVRADVQIFLGLQPGKKNGPVGFVLYQNDQFFRSVNFRAPRDTTRRVISASMEDRELGLVEMRFKATRLSDAVLHDFACVFWNYTVQDWSTQGCWKDRKSNGGLGCTCNHTTNFAVLMSFRNKYRYAAELSWISILGCSLSITGVSITIIFHILTRKSRKANATLLLVSICSSLLAVYLLFLFGVNNAAPTPEKDNVLLLSDEHPERDRGGCTAVTALLQFFLLATFTWNALYATQIFLMIHRPLLRRARPFTIAALVTGWGLPAVIVAVTLGVTYRPQHPLGYRQEEFCWLAALDREKKCDLEKPMFWGFLLPVALLLLYNSVITMYFMVVTCRKDPKLKSTRVKSPMKKVLSSFSLSVILGLSWILGYLLMIGNETQNYIFSVVFCVFTSTQGLQIFILFTARTSAFKKMVSKVLPSIPAPEITLHHKKFHLWRHLKDNSPESYKPTEDQSSSRSRLGYIRSIASAERALITPAECWVNDIINSLNMDGNGSQCSQAEITCNPLSVIMREGPSWRTLRGVTSHTVIGVVRFSARCGGRGVTRRNPQISDLSATFMGSCDITALVGHNERVQGKELREKEFSIRAHLPLCTAPPLPLSRLTPVFLGSVALAFVTP</sequence>
<dbReference type="Pfam" id="PF22261">
    <property type="entry name" value="GPR128_GAIN_subdom_B"/>
    <property type="match status" value="1"/>
</dbReference>
<dbReference type="SMART" id="SM00303">
    <property type="entry name" value="GPS"/>
    <property type="match status" value="1"/>
</dbReference>
<dbReference type="InterPro" id="IPR057244">
    <property type="entry name" value="GAIN_B"/>
</dbReference>
<dbReference type="GO" id="GO:0004930">
    <property type="term" value="F:G protein-coupled receptor activity"/>
    <property type="evidence" value="ECO:0007669"/>
    <property type="project" value="InterPro"/>
</dbReference>
<dbReference type="PANTHER" id="PTHR47767:SF1">
    <property type="entry name" value="ADHESION G PROTEIN-COUPLED RECEPTOR G7"/>
    <property type="match status" value="1"/>
</dbReference>
<comment type="caution">
    <text evidence="11">The sequence shown here is derived from an EMBL/GenBank/DDBJ whole genome shotgun (WGS) entry which is preliminary data.</text>
</comment>
<dbReference type="OrthoDB" id="1100386at2759"/>
<feature type="region of interest" description="Disordered" evidence="6">
    <location>
        <begin position="23"/>
        <end position="47"/>
    </location>
</feature>
<dbReference type="InterPro" id="IPR053984">
    <property type="entry name" value="GPR128_N"/>
</dbReference>
<feature type="transmembrane region" description="Helical" evidence="7">
    <location>
        <begin position="1004"/>
        <end position="1027"/>
    </location>
</feature>
<feature type="transmembrane region" description="Helical" evidence="7">
    <location>
        <begin position="1226"/>
        <end position="1249"/>
    </location>
</feature>
<keyword evidence="5" id="KW-1015">Disulfide bond</keyword>
<keyword evidence="12" id="KW-1185">Reference proteome</keyword>
<feature type="transmembrane region" description="Helical" evidence="7">
    <location>
        <begin position="1091"/>
        <end position="1114"/>
    </location>
</feature>
<feature type="chain" id="PRO_5040247846" evidence="8">
    <location>
        <begin position="21"/>
        <end position="1490"/>
    </location>
</feature>
<evidence type="ECO:0000256" key="4">
    <source>
        <dbReference type="ARBA" id="ARBA00023136"/>
    </source>
</evidence>
<dbReference type="InterPro" id="IPR053986">
    <property type="entry name" value="GPR128_GAIN_subdom_B"/>
</dbReference>
<gene>
    <name evidence="11" type="ORF">COCON_G00206450</name>
</gene>
<comment type="subcellular location">
    <subcellularLocation>
        <location evidence="1">Membrane</location>
        <topology evidence="1">Multi-pass membrane protein</topology>
    </subcellularLocation>
</comment>
<dbReference type="GO" id="GO:0016020">
    <property type="term" value="C:membrane"/>
    <property type="evidence" value="ECO:0007669"/>
    <property type="project" value="UniProtKB-SubCell"/>
</dbReference>
<dbReference type="Gene3D" id="2.60.220.50">
    <property type="match status" value="1"/>
</dbReference>
<dbReference type="Pfam" id="PF00002">
    <property type="entry name" value="7tm_2"/>
    <property type="match status" value="1"/>
</dbReference>
<reference evidence="11" key="1">
    <citation type="journal article" date="2023" name="Science">
        <title>Genome structures resolve the early diversification of teleost fishes.</title>
        <authorList>
            <person name="Parey E."/>
            <person name="Louis A."/>
            <person name="Montfort J."/>
            <person name="Bouchez O."/>
            <person name="Roques C."/>
            <person name="Iampietro C."/>
            <person name="Lluch J."/>
            <person name="Castinel A."/>
            <person name="Donnadieu C."/>
            <person name="Desvignes T."/>
            <person name="Floi Bucao C."/>
            <person name="Jouanno E."/>
            <person name="Wen M."/>
            <person name="Mejri S."/>
            <person name="Dirks R."/>
            <person name="Jansen H."/>
            <person name="Henkel C."/>
            <person name="Chen W.J."/>
            <person name="Zahm M."/>
            <person name="Cabau C."/>
            <person name="Klopp C."/>
            <person name="Thompson A.W."/>
            <person name="Robinson-Rechavi M."/>
            <person name="Braasch I."/>
            <person name="Lecointre G."/>
            <person name="Bobe J."/>
            <person name="Postlethwait J.H."/>
            <person name="Berthelot C."/>
            <person name="Roest Crollius H."/>
            <person name="Guiguen Y."/>
        </authorList>
    </citation>
    <scope>NUCLEOTIDE SEQUENCE</scope>
    <source>
        <strain evidence="11">Concon-B</strain>
    </source>
</reference>